<dbReference type="Proteomes" id="UP000466396">
    <property type="component" value="Chromosome"/>
</dbReference>
<evidence type="ECO:0000313" key="7">
    <source>
        <dbReference type="Proteomes" id="UP000466396"/>
    </source>
</evidence>
<keyword evidence="4" id="KW-0503">Monooxygenase</keyword>
<reference evidence="6 7" key="1">
    <citation type="journal article" date="2019" name="Emerg. Microbes Infect.">
        <title>Comprehensive subspecies identification of 175 nontuberculous mycobacteria species based on 7547 genomic profiles.</title>
        <authorList>
            <person name="Matsumoto Y."/>
            <person name="Kinjo T."/>
            <person name="Motooka D."/>
            <person name="Nabeya D."/>
            <person name="Jung N."/>
            <person name="Uechi K."/>
            <person name="Horii T."/>
            <person name="Iida T."/>
            <person name="Fujita J."/>
            <person name="Nakamura S."/>
        </authorList>
    </citation>
    <scope>NUCLEOTIDE SEQUENCE [LARGE SCALE GENOMIC DNA]</scope>
    <source>
        <strain evidence="6 7">JCM 15657</strain>
    </source>
</reference>
<dbReference type="InterPro" id="IPR019921">
    <property type="entry name" value="Lucif-like_OxRdtase_Rv2161c"/>
</dbReference>
<dbReference type="InterPro" id="IPR036661">
    <property type="entry name" value="Luciferase-like_sf"/>
</dbReference>
<dbReference type="SUPFAM" id="SSF51679">
    <property type="entry name" value="Bacterial luciferase-like"/>
    <property type="match status" value="1"/>
</dbReference>
<evidence type="ECO:0000259" key="5">
    <source>
        <dbReference type="Pfam" id="PF00296"/>
    </source>
</evidence>
<sequence>MAGAEICAAQQRHRPYYHRMRISVKFALSFTYPELADFWRTADGLGFEGVWDYDHFFGPKDHTEPTYEGWTTLAAMAVVTQRARIGCLVSGVTYRNPAVLANMAVTVDHISGGRLSFGLGAGWHEAEHRGYGIDFPSPGTRVAMVDEALTVIRRLWTEESVTFTGKFFTLESALCEPKPLQLPHPPIVMGGTEPKMLRVVARQADEWNMPGHEGPQRWGEVNAQVNMACAEVGRDPADLRRSAQVPLHPAMPGQVDEQLALLAEFEQFGCEHMVLAFREPPTLELLERCAALA</sequence>
<dbReference type="NCBIfam" id="TIGR03619">
    <property type="entry name" value="F420_Rv2161c"/>
    <property type="match status" value="1"/>
</dbReference>
<feature type="domain" description="Luciferase-like" evidence="5">
    <location>
        <begin position="21"/>
        <end position="250"/>
    </location>
</feature>
<keyword evidence="2" id="KW-0288">FMN</keyword>
<evidence type="ECO:0000256" key="4">
    <source>
        <dbReference type="ARBA" id="ARBA00023033"/>
    </source>
</evidence>
<evidence type="ECO:0000256" key="2">
    <source>
        <dbReference type="ARBA" id="ARBA00022643"/>
    </source>
</evidence>
<dbReference type="Gene3D" id="3.20.20.30">
    <property type="entry name" value="Luciferase-like domain"/>
    <property type="match status" value="1"/>
</dbReference>
<dbReference type="GO" id="GO:0008726">
    <property type="term" value="F:alkanesulfonate monooxygenase activity"/>
    <property type="evidence" value="ECO:0007669"/>
    <property type="project" value="TreeGrafter"/>
</dbReference>
<keyword evidence="1" id="KW-0285">Flavoprotein</keyword>
<dbReference type="NCBIfam" id="TIGR03560">
    <property type="entry name" value="F420_Rv1855c"/>
    <property type="match status" value="1"/>
</dbReference>
<dbReference type="PANTHER" id="PTHR42847">
    <property type="entry name" value="ALKANESULFONATE MONOOXYGENASE"/>
    <property type="match status" value="1"/>
</dbReference>
<keyword evidence="3" id="KW-0560">Oxidoreductase</keyword>
<dbReference type="KEGG" id="mlj:MLAC_19620"/>
<keyword evidence="7" id="KW-1185">Reference proteome</keyword>
<dbReference type="Pfam" id="PF00296">
    <property type="entry name" value="Bac_luciferase"/>
    <property type="match status" value="1"/>
</dbReference>
<protein>
    <submittedName>
        <fullName evidence="6">LLM class F420-dependent oxidoreductase</fullName>
    </submittedName>
</protein>
<dbReference type="EMBL" id="AP022581">
    <property type="protein sequence ID" value="BBX96668.1"/>
    <property type="molecule type" value="Genomic_DNA"/>
</dbReference>
<dbReference type="GO" id="GO:0046306">
    <property type="term" value="P:alkanesulfonate catabolic process"/>
    <property type="evidence" value="ECO:0007669"/>
    <property type="project" value="TreeGrafter"/>
</dbReference>
<dbReference type="InterPro" id="IPR011251">
    <property type="entry name" value="Luciferase-like_dom"/>
</dbReference>
<evidence type="ECO:0000313" key="6">
    <source>
        <dbReference type="EMBL" id="BBX96668.1"/>
    </source>
</evidence>
<evidence type="ECO:0000256" key="3">
    <source>
        <dbReference type="ARBA" id="ARBA00023002"/>
    </source>
</evidence>
<gene>
    <name evidence="6" type="ORF">MLAC_19620</name>
</gene>
<proteinExistence type="predicted"/>
<name>A0A7I7NJV5_9MYCO</name>
<dbReference type="PANTHER" id="PTHR42847:SF4">
    <property type="entry name" value="ALKANESULFONATE MONOOXYGENASE-RELATED"/>
    <property type="match status" value="1"/>
</dbReference>
<organism evidence="6 7">
    <name type="scientific">Mycobacterium lacus</name>
    <dbReference type="NCBI Taxonomy" id="169765"/>
    <lineage>
        <taxon>Bacteria</taxon>
        <taxon>Bacillati</taxon>
        <taxon>Actinomycetota</taxon>
        <taxon>Actinomycetes</taxon>
        <taxon>Mycobacteriales</taxon>
        <taxon>Mycobacteriaceae</taxon>
        <taxon>Mycobacterium</taxon>
    </lineage>
</organism>
<accession>A0A7I7NJV5</accession>
<dbReference type="InterPro" id="IPR019952">
    <property type="entry name" value="F420_OxRdatse_Rv1855c_pred"/>
</dbReference>
<evidence type="ECO:0000256" key="1">
    <source>
        <dbReference type="ARBA" id="ARBA00022630"/>
    </source>
</evidence>
<dbReference type="AlphaFoldDB" id="A0A7I7NJV5"/>
<dbReference type="InterPro" id="IPR050172">
    <property type="entry name" value="SsuD_RutA_monooxygenase"/>
</dbReference>